<gene>
    <name evidence="2" type="ORF">CAL27_20050</name>
    <name evidence="1" type="ORF">CEG14_14680</name>
</gene>
<reference evidence="2 3" key="1">
    <citation type="submission" date="2017-05" db="EMBL/GenBank/DDBJ databases">
        <title>Complete and WGS of Bordetella genogroups.</title>
        <authorList>
            <person name="Spilker T."/>
            <person name="Lipuma J."/>
        </authorList>
    </citation>
    <scope>NUCLEOTIDE SEQUENCE [LARGE SCALE GENOMIC DNA]</scope>
    <source>
        <strain evidence="2 3">AU9795</strain>
    </source>
</reference>
<dbReference type="EMBL" id="NEVR01000004">
    <property type="protein sequence ID" value="OZI58959.1"/>
    <property type="molecule type" value="Genomic_DNA"/>
</dbReference>
<dbReference type="OrthoDB" id="8657042at2"/>
<reference evidence="1 4" key="2">
    <citation type="submission" date="2017-05" db="EMBL/GenBank/DDBJ databases">
        <title>Complete and WGS of Bordetella genogroups.</title>
        <authorList>
            <person name="Spilker T."/>
            <person name="LiPuma J."/>
        </authorList>
    </citation>
    <scope>NUCLEOTIDE SEQUENCE [LARGE SCALE GENOMIC DNA]</scope>
    <source>
        <strain evidence="1 4">AU17610</strain>
    </source>
</reference>
<dbReference type="Proteomes" id="UP000216354">
    <property type="component" value="Unassembled WGS sequence"/>
</dbReference>
<comment type="caution">
    <text evidence="1">The sequence shown here is derived from an EMBL/GenBank/DDBJ whole genome shotgun (WGS) entry which is preliminary data.</text>
</comment>
<name>A0A261SGY1_9BORD</name>
<evidence type="ECO:0000313" key="3">
    <source>
        <dbReference type="Proteomes" id="UP000216354"/>
    </source>
</evidence>
<evidence type="ECO:0000313" key="4">
    <source>
        <dbReference type="Proteomes" id="UP000217005"/>
    </source>
</evidence>
<dbReference type="EMBL" id="NEVL01000003">
    <property type="protein sequence ID" value="OZI36257.1"/>
    <property type="molecule type" value="Genomic_DNA"/>
</dbReference>
<sequence length="85" mass="9444">MNDELDGRLLALRQTLAVAIALATRGHEQATTMALELIEDLRTHVDDTPPDGPFEIPEWANAAREEFDHIARMVRAFTQQSSGEA</sequence>
<dbReference type="AlphaFoldDB" id="A0A261SGY1"/>
<evidence type="ECO:0000313" key="1">
    <source>
        <dbReference type="EMBL" id="OZI36257.1"/>
    </source>
</evidence>
<accession>A0A261SGY1</accession>
<keyword evidence="3" id="KW-1185">Reference proteome</keyword>
<proteinExistence type="predicted"/>
<organism evidence="1 4">
    <name type="scientific">Bordetella genomosp. 1</name>
    <dbReference type="NCBI Taxonomy" id="1395607"/>
    <lineage>
        <taxon>Bacteria</taxon>
        <taxon>Pseudomonadati</taxon>
        <taxon>Pseudomonadota</taxon>
        <taxon>Betaproteobacteria</taxon>
        <taxon>Burkholderiales</taxon>
        <taxon>Alcaligenaceae</taxon>
        <taxon>Bordetella</taxon>
    </lineage>
</organism>
<evidence type="ECO:0000313" key="2">
    <source>
        <dbReference type="EMBL" id="OZI58959.1"/>
    </source>
</evidence>
<dbReference type="Proteomes" id="UP000217005">
    <property type="component" value="Unassembled WGS sequence"/>
</dbReference>
<protein>
    <submittedName>
        <fullName evidence="1">Uncharacterized protein</fullName>
    </submittedName>
</protein>
<dbReference type="RefSeq" id="WP_094827065.1">
    <property type="nucleotide sequence ID" value="NZ_NEVL01000003.1"/>
</dbReference>